<dbReference type="EMBL" id="JAEPRD010000217">
    <property type="protein sequence ID" value="KAG2193772.1"/>
    <property type="molecule type" value="Genomic_DNA"/>
</dbReference>
<dbReference type="PANTHER" id="PTHR28125">
    <property type="entry name" value="MEIOTIC EXPRESSION UP-REGULATED PROTEIN 26"/>
    <property type="match status" value="1"/>
</dbReference>
<dbReference type="OrthoDB" id="5595379at2759"/>
<proteinExistence type="predicted"/>
<comment type="caution">
    <text evidence="3">The sequence shown here is derived from an EMBL/GenBank/DDBJ whole genome shotgun (WGS) entry which is preliminary data.</text>
</comment>
<dbReference type="PANTHER" id="PTHR28125:SF3">
    <property type="entry name" value="TRANSCRIPTION REGULATOR RUA1 C-TERMINAL DOMAIN-CONTAINING PROTEIN"/>
    <property type="match status" value="1"/>
</dbReference>
<dbReference type="Proteomes" id="UP000603453">
    <property type="component" value="Unassembled WGS sequence"/>
</dbReference>
<protein>
    <recommendedName>
        <fullName evidence="2">Transcription regulator Rua1 C-terminal domain-containing protein</fullName>
    </recommendedName>
</protein>
<feature type="region of interest" description="Disordered" evidence="1">
    <location>
        <begin position="66"/>
        <end position="101"/>
    </location>
</feature>
<feature type="region of interest" description="Disordered" evidence="1">
    <location>
        <begin position="333"/>
        <end position="358"/>
    </location>
</feature>
<keyword evidence="4" id="KW-1185">Reference proteome</keyword>
<gene>
    <name evidence="3" type="ORF">INT47_006054</name>
</gene>
<name>A0A8H7QJE6_9FUNG</name>
<dbReference type="Pfam" id="PF14616">
    <property type="entry name" value="Rua1_C"/>
    <property type="match status" value="1"/>
</dbReference>
<evidence type="ECO:0000313" key="3">
    <source>
        <dbReference type="EMBL" id="KAG2193772.1"/>
    </source>
</evidence>
<feature type="compositionally biased region" description="Low complexity" evidence="1">
    <location>
        <begin position="80"/>
        <end position="101"/>
    </location>
</feature>
<accession>A0A8H7QJE6</accession>
<sequence>MCNNQPNIYDILNNEDPVIEGPIDTDALVKDIFDTDLNNFTFPPSDMKFESPVEMRRHSVSYFNPQHYQPASRTSTPFGNNNPNTPPTQQQLHPNHQQQQQRLQQFIPLDTVIESSPHRASLPNIFLSDASRRHLNTSIQQRFDRKRFYPQDCPLPMSGVASRRSSIASPNDICTWNKMVDEETSHKKSRLEIQEDNKDYPVITEADLEAAKIDPNAIPRKQKLRYEGDGYTPKWVRYTGQSKEGYCDTCRPGKWLQLKNSAYWYHKQFFHGISSVSGKEFQKPLEQRAGEHDVIEGLCHQCRIFVPICNSKRKNSVLWYRHAHKCHIYDKPKSNKRVQVPPPPAPPQPPKTHLQPIY</sequence>
<organism evidence="3 4">
    <name type="scientific">Mucor saturninus</name>
    <dbReference type="NCBI Taxonomy" id="64648"/>
    <lineage>
        <taxon>Eukaryota</taxon>
        <taxon>Fungi</taxon>
        <taxon>Fungi incertae sedis</taxon>
        <taxon>Mucoromycota</taxon>
        <taxon>Mucoromycotina</taxon>
        <taxon>Mucoromycetes</taxon>
        <taxon>Mucorales</taxon>
        <taxon>Mucorineae</taxon>
        <taxon>Mucoraceae</taxon>
        <taxon>Mucor</taxon>
    </lineage>
</organism>
<evidence type="ECO:0000256" key="1">
    <source>
        <dbReference type="SAM" id="MobiDB-lite"/>
    </source>
</evidence>
<evidence type="ECO:0000259" key="2">
    <source>
        <dbReference type="Pfam" id="PF14616"/>
    </source>
</evidence>
<evidence type="ECO:0000313" key="4">
    <source>
        <dbReference type="Proteomes" id="UP000603453"/>
    </source>
</evidence>
<reference evidence="3" key="1">
    <citation type="submission" date="2020-12" db="EMBL/GenBank/DDBJ databases">
        <title>Metabolic potential, ecology and presence of endohyphal bacteria is reflected in genomic diversity of Mucoromycotina.</title>
        <authorList>
            <person name="Muszewska A."/>
            <person name="Okrasinska A."/>
            <person name="Steczkiewicz K."/>
            <person name="Drgas O."/>
            <person name="Orlowska M."/>
            <person name="Perlinska-Lenart U."/>
            <person name="Aleksandrzak-Piekarczyk T."/>
            <person name="Szatraj K."/>
            <person name="Zielenkiewicz U."/>
            <person name="Pilsyk S."/>
            <person name="Malc E."/>
            <person name="Mieczkowski P."/>
            <person name="Kruszewska J.S."/>
            <person name="Biernat P."/>
            <person name="Pawlowska J."/>
        </authorList>
    </citation>
    <scope>NUCLEOTIDE SEQUENCE</scope>
    <source>
        <strain evidence="3">WA0000017839</strain>
    </source>
</reference>
<feature type="compositionally biased region" description="Pro residues" evidence="1">
    <location>
        <begin position="340"/>
        <end position="350"/>
    </location>
</feature>
<dbReference type="InterPro" id="IPR028012">
    <property type="entry name" value="Rua1_C"/>
</dbReference>
<dbReference type="AlphaFoldDB" id="A0A8H7QJE6"/>
<feature type="compositionally biased region" description="Polar residues" evidence="1">
    <location>
        <begin position="66"/>
        <end position="79"/>
    </location>
</feature>
<feature type="domain" description="Transcription regulator Rua1 C-terminal" evidence="2">
    <location>
        <begin position="229"/>
        <end position="327"/>
    </location>
</feature>